<dbReference type="Proteomes" id="UP000253529">
    <property type="component" value="Unassembled WGS sequence"/>
</dbReference>
<dbReference type="AlphaFoldDB" id="A0A366FQJ9"/>
<gene>
    <name evidence="1" type="ORF">DFR50_10498</name>
</gene>
<keyword evidence="2" id="KW-1185">Reference proteome</keyword>
<protein>
    <submittedName>
        <fullName evidence="1">Quinol monooxygenase YgiN</fullName>
    </submittedName>
</protein>
<dbReference type="Gene3D" id="3.30.70.100">
    <property type="match status" value="1"/>
</dbReference>
<evidence type="ECO:0000313" key="1">
    <source>
        <dbReference type="EMBL" id="RBP16821.1"/>
    </source>
</evidence>
<name>A0A366FQJ9_9HYPH</name>
<keyword evidence="1" id="KW-0560">Oxidoreductase</keyword>
<evidence type="ECO:0000313" key="2">
    <source>
        <dbReference type="Proteomes" id="UP000253529"/>
    </source>
</evidence>
<dbReference type="OrthoDB" id="9804891at2"/>
<organism evidence="1 2">
    <name type="scientific">Roseiarcus fermentans</name>
    <dbReference type="NCBI Taxonomy" id="1473586"/>
    <lineage>
        <taxon>Bacteria</taxon>
        <taxon>Pseudomonadati</taxon>
        <taxon>Pseudomonadota</taxon>
        <taxon>Alphaproteobacteria</taxon>
        <taxon>Hyphomicrobiales</taxon>
        <taxon>Roseiarcaceae</taxon>
        <taxon>Roseiarcus</taxon>
    </lineage>
</organism>
<dbReference type="RefSeq" id="WP_113888061.1">
    <property type="nucleotide sequence ID" value="NZ_QNRK01000004.1"/>
</dbReference>
<comment type="caution">
    <text evidence="1">The sequence shown here is derived from an EMBL/GenBank/DDBJ whole genome shotgun (WGS) entry which is preliminary data.</text>
</comment>
<dbReference type="InterPro" id="IPR011008">
    <property type="entry name" value="Dimeric_a/b-barrel"/>
</dbReference>
<keyword evidence="1" id="KW-0503">Monooxygenase</keyword>
<sequence length="100" mass="10906">MTTLALYLRLEAKPGKEQDVETLLKDARSAVMKEPETKAWFALRLGPSTFAIFDAFSDEQGREAHLNGAFAAALTAKAPELFANALEIVRVDVVADKLSP</sequence>
<dbReference type="SUPFAM" id="SSF54909">
    <property type="entry name" value="Dimeric alpha+beta barrel"/>
    <property type="match status" value="1"/>
</dbReference>
<proteinExistence type="predicted"/>
<reference evidence="1 2" key="1">
    <citation type="submission" date="2018-06" db="EMBL/GenBank/DDBJ databases">
        <title>Genomic Encyclopedia of Type Strains, Phase IV (KMG-IV): sequencing the most valuable type-strain genomes for metagenomic binning, comparative biology and taxonomic classification.</title>
        <authorList>
            <person name="Goeker M."/>
        </authorList>
    </citation>
    <scope>NUCLEOTIDE SEQUENCE [LARGE SCALE GENOMIC DNA]</scope>
    <source>
        <strain evidence="1 2">DSM 24875</strain>
    </source>
</reference>
<dbReference type="GO" id="GO:0004497">
    <property type="term" value="F:monooxygenase activity"/>
    <property type="evidence" value="ECO:0007669"/>
    <property type="project" value="UniProtKB-KW"/>
</dbReference>
<accession>A0A366FQJ9</accession>
<dbReference type="EMBL" id="QNRK01000004">
    <property type="protein sequence ID" value="RBP16821.1"/>
    <property type="molecule type" value="Genomic_DNA"/>
</dbReference>